<feature type="domain" description="FecR protein" evidence="2">
    <location>
        <begin position="114"/>
        <end position="202"/>
    </location>
</feature>
<dbReference type="RefSeq" id="WP_183833089.1">
    <property type="nucleotide sequence ID" value="NZ_JACHEU010000009.1"/>
</dbReference>
<dbReference type="Pfam" id="PF16220">
    <property type="entry name" value="DUF4880"/>
    <property type="match status" value="1"/>
</dbReference>
<dbReference type="InterPro" id="IPR032623">
    <property type="entry name" value="FecR_N"/>
</dbReference>
<dbReference type="Proteomes" id="UP000533306">
    <property type="component" value="Unassembled WGS sequence"/>
</dbReference>
<feature type="domain" description="FecR N-terminal" evidence="3">
    <location>
        <begin position="15"/>
        <end position="57"/>
    </location>
</feature>
<dbReference type="Gene3D" id="3.55.50.30">
    <property type="match status" value="1"/>
</dbReference>
<dbReference type="AlphaFoldDB" id="A0A7W9S5Y8"/>
<keyword evidence="5" id="KW-1185">Reference proteome</keyword>
<reference evidence="4 5" key="1">
    <citation type="submission" date="2020-08" db="EMBL/GenBank/DDBJ databases">
        <title>Genomic Encyclopedia of Type Strains, Phase IV (KMG-IV): sequencing the most valuable type-strain genomes for metagenomic binning, comparative biology and taxonomic classification.</title>
        <authorList>
            <person name="Goeker M."/>
        </authorList>
    </citation>
    <scope>NUCLEOTIDE SEQUENCE [LARGE SCALE GENOMIC DNA]</scope>
    <source>
        <strain evidence="4 5">DSM 11099</strain>
    </source>
</reference>
<keyword evidence="1" id="KW-0472">Membrane</keyword>
<dbReference type="GO" id="GO:0016989">
    <property type="term" value="F:sigma factor antagonist activity"/>
    <property type="evidence" value="ECO:0007669"/>
    <property type="project" value="TreeGrafter"/>
</dbReference>
<accession>A0A7W9S5Y8</accession>
<evidence type="ECO:0000259" key="2">
    <source>
        <dbReference type="Pfam" id="PF04773"/>
    </source>
</evidence>
<dbReference type="InterPro" id="IPR012373">
    <property type="entry name" value="Ferrdict_sens_TM"/>
</dbReference>
<proteinExistence type="predicted"/>
<dbReference type="Gene3D" id="2.60.120.1440">
    <property type="match status" value="1"/>
</dbReference>
<dbReference type="InterPro" id="IPR006860">
    <property type="entry name" value="FecR"/>
</dbReference>
<evidence type="ECO:0000313" key="4">
    <source>
        <dbReference type="EMBL" id="MBB6014706.1"/>
    </source>
</evidence>
<sequence length="318" mass="34695">MPARRATRAERKRHEEAADWILRNRNAGQAAADKAAFRQWLGGDPDNRRVYAAAERLMGEARIAIESDPALRDFEVNPRSAAKPIVGSLLVLLLAGSLFMMLDGPMRLRADVIARTGEMPLITLEDGSSVQLNASSALAHDFDGSVRTVRLLRGQAYFDVAPDPGRPFRVEAGDVRITALGTAFDVRLGDTETDVTVTHSAVQVDIADAENTSIRISEGEQAIYDPATRASAVRQADGMMAVAWRRGQLVVDNAPLSYVVEEMRRHFYGRIVIAPSELAQRRVSGTMAVTNTDAALAFLEQALGIRTNHVGPLIVIRN</sequence>
<name>A0A7W9S5Y8_9HYPH</name>
<feature type="transmembrane region" description="Helical" evidence="1">
    <location>
        <begin position="81"/>
        <end position="102"/>
    </location>
</feature>
<evidence type="ECO:0000313" key="5">
    <source>
        <dbReference type="Proteomes" id="UP000533306"/>
    </source>
</evidence>
<evidence type="ECO:0000259" key="3">
    <source>
        <dbReference type="Pfam" id="PF16220"/>
    </source>
</evidence>
<dbReference type="PANTHER" id="PTHR30273:SF2">
    <property type="entry name" value="PROTEIN FECR"/>
    <property type="match status" value="1"/>
</dbReference>
<keyword evidence="1 4" id="KW-0812">Transmembrane</keyword>
<dbReference type="Pfam" id="PF04773">
    <property type="entry name" value="FecR"/>
    <property type="match status" value="1"/>
</dbReference>
<keyword evidence="1" id="KW-1133">Transmembrane helix</keyword>
<comment type="caution">
    <text evidence="4">The sequence shown here is derived from an EMBL/GenBank/DDBJ whole genome shotgun (WGS) entry which is preliminary data.</text>
</comment>
<protein>
    <submittedName>
        <fullName evidence="4">Transmembrane sensor</fullName>
    </submittedName>
</protein>
<organism evidence="4 5">
    <name type="scientific">Aquamicrobium lusatiense</name>
    <dbReference type="NCBI Taxonomy" id="89772"/>
    <lineage>
        <taxon>Bacteria</taxon>
        <taxon>Pseudomonadati</taxon>
        <taxon>Pseudomonadota</taxon>
        <taxon>Alphaproteobacteria</taxon>
        <taxon>Hyphomicrobiales</taxon>
        <taxon>Phyllobacteriaceae</taxon>
        <taxon>Aquamicrobium</taxon>
    </lineage>
</organism>
<dbReference type="PANTHER" id="PTHR30273">
    <property type="entry name" value="PERIPLASMIC SIGNAL SENSOR AND SIGMA FACTOR ACTIVATOR FECR-RELATED"/>
    <property type="match status" value="1"/>
</dbReference>
<evidence type="ECO:0000256" key="1">
    <source>
        <dbReference type="SAM" id="Phobius"/>
    </source>
</evidence>
<gene>
    <name evidence="4" type="ORF">HNR59_004102</name>
</gene>
<dbReference type="EMBL" id="JACHEU010000009">
    <property type="protein sequence ID" value="MBB6014706.1"/>
    <property type="molecule type" value="Genomic_DNA"/>
</dbReference>
<dbReference type="PIRSF" id="PIRSF018266">
    <property type="entry name" value="FecR"/>
    <property type="match status" value="1"/>
</dbReference>